<evidence type="ECO:0000313" key="2">
    <source>
        <dbReference type="EMBL" id="RDY13414.1"/>
    </source>
</evidence>
<evidence type="ECO:0000313" key="3">
    <source>
        <dbReference type="Proteomes" id="UP000257109"/>
    </source>
</evidence>
<keyword evidence="1" id="KW-1133">Transmembrane helix</keyword>
<organism evidence="2 3">
    <name type="scientific">Mucuna pruriens</name>
    <name type="common">Velvet bean</name>
    <name type="synonym">Dolichos pruriens</name>
    <dbReference type="NCBI Taxonomy" id="157652"/>
    <lineage>
        <taxon>Eukaryota</taxon>
        <taxon>Viridiplantae</taxon>
        <taxon>Streptophyta</taxon>
        <taxon>Embryophyta</taxon>
        <taxon>Tracheophyta</taxon>
        <taxon>Spermatophyta</taxon>
        <taxon>Magnoliopsida</taxon>
        <taxon>eudicotyledons</taxon>
        <taxon>Gunneridae</taxon>
        <taxon>Pentapetalae</taxon>
        <taxon>rosids</taxon>
        <taxon>fabids</taxon>
        <taxon>Fabales</taxon>
        <taxon>Fabaceae</taxon>
        <taxon>Papilionoideae</taxon>
        <taxon>50 kb inversion clade</taxon>
        <taxon>NPAAA clade</taxon>
        <taxon>indigoferoid/millettioid clade</taxon>
        <taxon>Phaseoleae</taxon>
        <taxon>Mucuna</taxon>
    </lineage>
</organism>
<dbReference type="STRING" id="157652.A0A371IEJ5"/>
<keyword evidence="3" id="KW-1185">Reference proteome</keyword>
<reference evidence="2" key="1">
    <citation type="submission" date="2018-05" db="EMBL/GenBank/DDBJ databases">
        <title>Draft genome of Mucuna pruriens seed.</title>
        <authorList>
            <person name="Nnadi N.E."/>
            <person name="Vos R."/>
            <person name="Hasami M.H."/>
            <person name="Devisetty U.K."/>
            <person name="Aguiy J.C."/>
        </authorList>
    </citation>
    <scope>NUCLEOTIDE SEQUENCE [LARGE SCALE GENOMIC DNA]</scope>
    <source>
        <strain evidence="2">JCA_2017</strain>
    </source>
</reference>
<proteinExistence type="predicted"/>
<feature type="transmembrane region" description="Helical" evidence="1">
    <location>
        <begin position="20"/>
        <end position="39"/>
    </location>
</feature>
<name>A0A371IEJ5_MUCPR</name>
<feature type="non-terminal residue" evidence="2">
    <location>
        <position position="1"/>
    </location>
</feature>
<comment type="caution">
    <text evidence="2">The sequence shown here is derived from an EMBL/GenBank/DDBJ whole genome shotgun (WGS) entry which is preliminary data.</text>
</comment>
<dbReference type="AlphaFoldDB" id="A0A371IEJ5"/>
<gene>
    <name evidence="2" type="ORF">CR513_01675</name>
</gene>
<sequence length="94" mass="10855">DRRVSQVSILQLCVENNPLGAFLWSLTLNLLGVAVMNNLEMLKNDYELKSNINKGINVICLTKTKWSDLISSRGLKYLRKELVDYEKGKEYVYE</sequence>
<protein>
    <submittedName>
        <fullName evidence="2">Uncharacterized protein</fullName>
    </submittedName>
</protein>
<keyword evidence="1" id="KW-0812">Transmembrane</keyword>
<dbReference type="OrthoDB" id="446462at2759"/>
<dbReference type="EMBL" id="QJKJ01000284">
    <property type="protein sequence ID" value="RDY13414.1"/>
    <property type="molecule type" value="Genomic_DNA"/>
</dbReference>
<keyword evidence="1" id="KW-0472">Membrane</keyword>
<dbReference type="Proteomes" id="UP000257109">
    <property type="component" value="Unassembled WGS sequence"/>
</dbReference>
<evidence type="ECO:0000256" key="1">
    <source>
        <dbReference type="SAM" id="Phobius"/>
    </source>
</evidence>
<accession>A0A371IEJ5</accession>